<evidence type="ECO:0000256" key="5">
    <source>
        <dbReference type="ARBA" id="ARBA00023242"/>
    </source>
</evidence>
<dbReference type="Pfam" id="PF23209">
    <property type="entry name" value="IDM1_C"/>
    <property type="match status" value="1"/>
</dbReference>
<feature type="compositionally biased region" description="Basic and acidic residues" evidence="7">
    <location>
        <begin position="460"/>
        <end position="476"/>
    </location>
</feature>
<keyword evidence="5" id="KW-0539">Nucleus</keyword>
<feature type="compositionally biased region" description="Basic and acidic residues" evidence="7">
    <location>
        <begin position="75"/>
        <end position="93"/>
    </location>
</feature>
<organism evidence="9 10">
    <name type="scientific">Fraxinus pennsylvanica</name>
    <dbReference type="NCBI Taxonomy" id="56036"/>
    <lineage>
        <taxon>Eukaryota</taxon>
        <taxon>Viridiplantae</taxon>
        <taxon>Streptophyta</taxon>
        <taxon>Embryophyta</taxon>
        <taxon>Tracheophyta</taxon>
        <taxon>Spermatophyta</taxon>
        <taxon>Magnoliopsida</taxon>
        <taxon>eudicotyledons</taxon>
        <taxon>Gunneridae</taxon>
        <taxon>Pentapetalae</taxon>
        <taxon>asterids</taxon>
        <taxon>lamiids</taxon>
        <taxon>Lamiales</taxon>
        <taxon>Oleaceae</taxon>
        <taxon>Oleeae</taxon>
        <taxon>Fraxinus</taxon>
    </lineage>
</organism>
<dbReference type="Pfam" id="PF22970">
    <property type="entry name" value="DUF7028"/>
    <property type="match status" value="1"/>
</dbReference>
<dbReference type="InterPro" id="IPR011011">
    <property type="entry name" value="Znf_FYVE_PHD"/>
</dbReference>
<feature type="compositionally biased region" description="Basic and acidic residues" evidence="7">
    <location>
        <begin position="358"/>
        <end position="374"/>
    </location>
</feature>
<evidence type="ECO:0000256" key="4">
    <source>
        <dbReference type="ARBA" id="ARBA00022833"/>
    </source>
</evidence>
<reference evidence="9" key="1">
    <citation type="submission" date="2023-05" db="EMBL/GenBank/DDBJ databases">
        <authorList>
            <person name="Huff M."/>
        </authorList>
    </citation>
    <scope>NUCLEOTIDE SEQUENCE</scope>
</reference>
<keyword evidence="3 6" id="KW-0863">Zinc-finger</keyword>
<dbReference type="GO" id="GO:0003714">
    <property type="term" value="F:transcription corepressor activity"/>
    <property type="evidence" value="ECO:0007669"/>
    <property type="project" value="InterPro"/>
</dbReference>
<dbReference type="GO" id="GO:0005634">
    <property type="term" value="C:nucleus"/>
    <property type="evidence" value="ECO:0007669"/>
    <property type="project" value="UniProtKB-SubCell"/>
</dbReference>
<evidence type="ECO:0000313" key="10">
    <source>
        <dbReference type="Proteomes" id="UP000834106"/>
    </source>
</evidence>
<dbReference type="GO" id="GO:0006357">
    <property type="term" value="P:regulation of transcription by RNA polymerase II"/>
    <property type="evidence" value="ECO:0007669"/>
    <property type="project" value="TreeGrafter"/>
</dbReference>
<evidence type="ECO:0000256" key="2">
    <source>
        <dbReference type="ARBA" id="ARBA00022723"/>
    </source>
</evidence>
<sequence>MEGTLGSGGVLKKKSSSGCLIIKKKSENNNLGGLVGLNYSKEKKRPRLVVSDSGSSDENQSLEFMRRKVNEKKFRNSTLEGRRSGLEDREYYRKNGGMESSSERKRNRLDLFEFDEYDEYEELDGKKMRNEYVQDRFKMVGRSSGGDLKEVGGGSSSRNVMVDKRSHGSYFGSSISAKSKGVEYSGGRSKGLKLDEDEGHMPISSLRSKYQGVADEPIRLQGKNGVLKVMVNKKKKMDLPSQHKSYEPHEVEVRKDSRSGNVVEKDLLGRSFHLTSKQHKNGLFVDKEKRVEKEKLDLQLENAKPFMSKGKKDRDSQVDEIDTLVELERPDPHAGSSKKMVKKKEERTHPPEKGTPSKGKEEKVKRGGSTEKQMLREKIREMLVDSGWTIDYRPRRNRDYLDAVYINPSGTAYWSIIKAYDALKKQLDEDNGKSKSDVGSSLFAPLSEDLINKLTRQTKKKIEKEMKRKRKEDRTNKSAKKSAVKEIAESSDSDQNDEVEEEKGDDSCDDLPKRKPKKDRFEKNSNKTNCKAIQGRTSKIIGRCTLLVRSSNRGQNSESDGYVTYTGKRTVLAWLIDSGIAQLSEKVQYMNRRRTRVMLEGWITRDGIHCGCCSKILTVSKFELHAGSKLRQPFQNILLESGASLLQCQIDAWNRQEESVRKDFHIVDVDGDDPDDDTCGLCGDGGDLICCDSCPSTFHQSCLGIQALPPGDWHCPKCTCKFCGDVSGNVAEENDGTVELIRCILCEKKSHKSCSELVDAVPVSSHGESHSFCGDKCQKLYDHLQKIVGIKHELEAGFSWSLIQRTDVSDTLHRGFPQRVECNSKLAVALSIMDECFLPIIDRRSGINIIRNVVYSCGSNFNRMDFHGFYTAILERGDEIVSAASVRIHGNCLAEMPFIGTREIYRRQGMCRRLLSAIESTLCSLKVEKLIIPAISEHMSTWTIVFGFHQLEDAHKKEMKSLNMLVFPGTDMLQKQLMKREISDGIEDVKSEENQPQLNVSVDKSGLCEERKIYEKVDAMDSDSPASVIPSNDNTATSASDATHRSDRSKVTTVIKSETQEKLKESTASLKCPSNSTGSADFSEMENPLLELPLKDNSESSEAAVMDHECKISSKVPYLESIVDPSGETSKMAEAAAENENPVSGSGICRTDKCTMQSKLGSDDHNVVENESKVETASEVYMEVEIARIQIDRSFTVEVSDDAAIPELNVKDGCIETSAQSTTEKVNGERSSANRFSALDSEIELHSSVELPSDSLAAADAKITLVNGNISSLPFKDTNNKYDLAASCTEENVEVSGVEPAFGSSLAISTHAANGNSIDNQDPVSVFTIEGSESTMRLNPDLNQESVLEVGRDQESYKKVVDPTETDHSSEKSRMNNPQELEEKISCVNSSCEALARNAASNNTAQANFEATFEDAGGGNGGIHRLGCNVVNEVAKEFLEAPCNWVLSFKQSDDA</sequence>
<proteinExistence type="predicted"/>
<dbReference type="CDD" id="cd15532">
    <property type="entry name" value="PHD2_CHD_II"/>
    <property type="match status" value="1"/>
</dbReference>
<feature type="compositionally biased region" description="Polar residues" evidence="7">
    <location>
        <begin position="52"/>
        <end position="62"/>
    </location>
</feature>
<keyword evidence="2" id="KW-0479">Metal-binding</keyword>
<feature type="region of interest" description="Disordered" evidence="7">
    <location>
        <begin position="455"/>
        <end position="528"/>
    </location>
</feature>
<feature type="compositionally biased region" description="Polar residues" evidence="7">
    <location>
        <begin position="1066"/>
        <end position="1080"/>
    </location>
</feature>
<evidence type="ECO:0000256" key="1">
    <source>
        <dbReference type="ARBA" id="ARBA00004123"/>
    </source>
</evidence>
<feature type="compositionally biased region" description="Acidic residues" evidence="7">
    <location>
        <begin position="489"/>
        <end position="509"/>
    </location>
</feature>
<feature type="region of interest" description="Disordered" evidence="7">
    <location>
        <begin position="1021"/>
        <end position="1082"/>
    </location>
</feature>
<evidence type="ECO:0000256" key="7">
    <source>
        <dbReference type="SAM" id="MobiDB-lite"/>
    </source>
</evidence>
<feature type="region of interest" description="Disordered" evidence="7">
    <location>
        <begin position="75"/>
        <end position="105"/>
    </location>
</feature>
<dbReference type="InterPro" id="IPR016181">
    <property type="entry name" value="Acyl_CoA_acyltransferase"/>
</dbReference>
<dbReference type="InterPro" id="IPR013083">
    <property type="entry name" value="Znf_RING/FYVE/PHD"/>
</dbReference>
<feature type="region of interest" description="Disordered" evidence="7">
    <location>
        <begin position="45"/>
        <end position="64"/>
    </location>
</feature>
<name>A0AAD1Z3Q9_9LAMI</name>
<dbReference type="InterPro" id="IPR042163">
    <property type="entry name" value="PHF12"/>
</dbReference>
<feature type="region of interest" description="Disordered" evidence="7">
    <location>
        <begin position="324"/>
        <end position="374"/>
    </location>
</feature>
<evidence type="ECO:0000313" key="9">
    <source>
        <dbReference type="EMBL" id="CAI9762647.1"/>
    </source>
</evidence>
<feature type="compositionally biased region" description="Basic and acidic residues" evidence="7">
    <location>
        <begin position="244"/>
        <end position="259"/>
    </location>
</feature>
<dbReference type="SUPFAM" id="SSF55729">
    <property type="entry name" value="Acyl-CoA N-acyltransferases (Nat)"/>
    <property type="match status" value="1"/>
</dbReference>
<feature type="compositionally biased region" description="Basic and acidic residues" evidence="7">
    <location>
        <begin position="343"/>
        <end position="352"/>
    </location>
</feature>
<feature type="region of interest" description="Disordered" evidence="7">
    <location>
        <begin position="235"/>
        <end position="259"/>
    </location>
</feature>
<gene>
    <name evidence="9" type="ORF">FPE_LOCUS10077</name>
</gene>
<dbReference type="Pfam" id="PF00628">
    <property type="entry name" value="PHD"/>
    <property type="match status" value="1"/>
</dbReference>
<dbReference type="PROSITE" id="PS50016">
    <property type="entry name" value="ZF_PHD_2"/>
    <property type="match status" value="1"/>
</dbReference>
<feature type="domain" description="PHD-type" evidence="8">
    <location>
        <begin position="676"/>
        <end position="721"/>
    </location>
</feature>
<comment type="subcellular location">
    <subcellularLocation>
        <location evidence="1">Nucleus</location>
    </subcellularLocation>
</comment>
<dbReference type="InterPro" id="IPR019787">
    <property type="entry name" value="Znf_PHD-finger"/>
</dbReference>
<feature type="compositionally biased region" description="Polar residues" evidence="7">
    <location>
        <begin position="1029"/>
        <end position="1041"/>
    </location>
</feature>
<feature type="region of interest" description="Disordered" evidence="7">
    <location>
        <begin position="1353"/>
        <end position="1382"/>
    </location>
</feature>
<keyword evidence="4" id="KW-0862">Zinc</keyword>
<accession>A0AAD1Z3Q9</accession>
<feature type="region of interest" description="Disordered" evidence="7">
    <location>
        <begin position="179"/>
        <end position="200"/>
    </location>
</feature>
<dbReference type="CDD" id="cd04301">
    <property type="entry name" value="NAT_SF"/>
    <property type="match status" value="1"/>
</dbReference>
<feature type="compositionally biased region" description="Basic and acidic residues" evidence="7">
    <location>
        <begin position="1353"/>
        <end position="1374"/>
    </location>
</feature>
<keyword evidence="10" id="KW-1185">Reference proteome</keyword>
<protein>
    <recommendedName>
        <fullName evidence="8">PHD-type domain-containing protein</fullName>
    </recommendedName>
</protein>
<dbReference type="InterPro" id="IPR001965">
    <property type="entry name" value="Znf_PHD"/>
</dbReference>
<dbReference type="Proteomes" id="UP000834106">
    <property type="component" value="Chromosome 6"/>
</dbReference>
<dbReference type="Gene3D" id="3.30.40.10">
    <property type="entry name" value="Zinc/RING finger domain, C3HC4 (zinc finger)"/>
    <property type="match status" value="1"/>
</dbReference>
<evidence type="ECO:0000256" key="6">
    <source>
        <dbReference type="PROSITE-ProRule" id="PRU00146"/>
    </source>
</evidence>
<evidence type="ECO:0000259" key="8">
    <source>
        <dbReference type="PROSITE" id="PS50016"/>
    </source>
</evidence>
<dbReference type="EMBL" id="OU503041">
    <property type="protein sequence ID" value="CAI9762647.1"/>
    <property type="molecule type" value="Genomic_DNA"/>
</dbReference>
<dbReference type="SUPFAM" id="SSF57903">
    <property type="entry name" value="FYVE/PHD zinc finger"/>
    <property type="match status" value="1"/>
</dbReference>
<dbReference type="PANTHER" id="PTHR46309:SF1">
    <property type="entry name" value="PHD FINGER PROTEIN 12"/>
    <property type="match status" value="1"/>
</dbReference>
<dbReference type="PANTHER" id="PTHR46309">
    <property type="entry name" value="PHD FINGER PROTEIN 12"/>
    <property type="match status" value="1"/>
</dbReference>
<dbReference type="GO" id="GO:0008270">
    <property type="term" value="F:zinc ion binding"/>
    <property type="evidence" value="ECO:0007669"/>
    <property type="project" value="UniProtKB-KW"/>
</dbReference>
<dbReference type="Pfam" id="PF16135">
    <property type="entry name" value="TDBD"/>
    <property type="match status" value="1"/>
</dbReference>
<dbReference type="InterPro" id="IPR054292">
    <property type="entry name" value="DUF7028"/>
</dbReference>
<dbReference type="InterPro" id="IPR056511">
    <property type="entry name" value="IDM1_C"/>
</dbReference>
<evidence type="ECO:0000256" key="3">
    <source>
        <dbReference type="ARBA" id="ARBA00022771"/>
    </source>
</evidence>
<dbReference type="SMART" id="SM00249">
    <property type="entry name" value="PHD"/>
    <property type="match status" value="2"/>
</dbReference>
<dbReference type="InterPro" id="IPR032308">
    <property type="entry name" value="TDBD"/>
</dbReference>